<comment type="caution">
    <text evidence="2">The sequence shown here is derived from an EMBL/GenBank/DDBJ whole genome shotgun (WGS) entry which is preliminary data.</text>
</comment>
<dbReference type="Gene3D" id="3.40.50.1820">
    <property type="entry name" value="alpha/beta hydrolase"/>
    <property type="match status" value="1"/>
</dbReference>
<evidence type="ECO:0000313" key="2">
    <source>
        <dbReference type="EMBL" id="GIH19410.1"/>
    </source>
</evidence>
<dbReference type="PANTHER" id="PTHR33428:SF14">
    <property type="entry name" value="CARBOXYLESTERASE TYPE B DOMAIN-CONTAINING PROTEIN"/>
    <property type="match status" value="1"/>
</dbReference>
<feature type="domain" description="AB hydrolase-1" evidence="1">
    <location>
        <begin position="66"/>
        <end position="229"/>
    </location>
</feature>
<organism evidence="2 3">
    <name type="scientific">Rugosimonospora africana</name>
    <dbReference type="NCBI Taxonomy" id="556532"/>
    <lineage>
        <taxon>Bacteria</taxon>
        <taxon>Bacillati</taxon>
        <taxon>Actinomycetota</taxon>
        <taxon>Actinomycetes</taxon>
        <taxon>Micromonosporales</taxon>
        <taxon>Micromonosporaceae</taxon>
        <taxon>Rugosimonospora</taxon>
    </lineage>
</organism>
<accession>A0A8J3QXV4</accession>
<dbReference type="SUPFAM" id="SSF53474">
    <property type="entry name" value="alpha/beta-Hydrolases"/>
    <property type="match status" value="1"/>
</dbReference>
<dbReference type="GO" id="GO:0003824">
    <property type="term" value="F:catalytic activity"/>
    <property type="evidence" value="ECO:0007669"/>
    <property type="project" value="UniProtKB-ARBA"/>
</dbReference>
<proteinExistence type="predicted"/>
<dbReference type="RefSeq" id="WP_203922868.1">
    <property type="nucleotide sequence ID" value="NZ_BONZ01000080.1"/>
</dbReference>
<reference evidence="2" key="1">
    <citation type="submission" date="2021-01" db="EMBL/GenBank/DDBJ databases">
        <title>Whole genome shotgun sequence of Rugosimonospora africana NBRC 104875.</title>
        <authorList>
            <person name="Komaki H."/>
            <person name="Tamura T."/>
        </authorList>
    </citation>
    <scope>NUCLEOTIDE SEQUENCE</scope>
    <source>
        <strain evidence="2">NBRC 104875</strain>
    </source>
</reference>
<dbReference type="Proteomes" id="UP000642748">
    <property type="component" value="Unassembled WGS sequence"/>
</dbReference>
<dbReference type="PANTHER" id="PTHR33428">
    <property type="entry name" value="CHLOROPHYLLASE-2, CHLOROPLASTIC"/>
    <property type="match status" value="1"/>
</dbReference>
<evidence type="ECO:0000313" key="3">
    <source>
        <dbReference type="Proteomes" id="UP000642748"/>
    </source>
</evidence>
<dbReference type="InterPro" id="IPR000073">
    <property type="entry name" value="AB_hydrolase_1"/>
</dbReference>
<dbReference type="EMBL" id="BONZ01000080">
    <property type="protein sequence ID" value="GIH19410.1"/>
    <property type="molecule type" value="Genomic_DNA"/>
</dbReference>
<keyword evidence="3" id="KW-1185">Reference proteome</keyword>
<sequence length="331" mass="35181">MTDDTTAHDDLWDGADALLGRARTIPVADSTPFLSVSPVVLPAPGRPAPLQVRVSAPTTGDRLPIVLLSHGGGFTNYLSSNRGFAPLSDFWAAHGFVVVQPTHLSSKSLGLPRTAPDARAYWESRVQDLTAILDHFDLVEAAVPGLAGRTDVGRVAVAGHSMGGHTASMLLGASVEENKKTVRAYDDRVKAGILLASTGAGDDLLSDMAKRFTALRTARFDEMTTPTLVIVGDKDDSPELTSRGPAYHADGYHQAPGPKSLLTLHGAEHMLGGVTGYDTVETTDEDPERVAVIQRMSWAFLRDALTSDTSAWPAAMSAFTNLDAIGRLQSK</sequence>
<dbReference type="Pfam" id="PF12697">
    <property type="entry name" value="Abhydrolase_6"/>
    <property type="match status" value="1"/>
</dbReference>
<gene>
    <name evidence="2" type="ORF">Raf01_75820</name>
</gene>
<name>A0A8J3QXV4_9ACTN</name>
<evidence type="ECO:0000259" key="1">
    <source>
        <dbReference type="Pfam" id="PF12697"/>
    </source>
</evidence>
<dbReference type="AlphaFoldDB" id="A0A8J3QXV4"/>
<protein>
    <recommendedName>
        <fullName evidence="1">AB hydrolase-1 domain-containing protein</fullName>
    </recommendedName>
</protein>
<dbReference type="InterPro" id="IPR029058">
    <property type="entry name" value="AB_hydrolase_fold"/>
</dbReference>